<sequence>MVAGTRELLSPRGSDAVPERDGSNVAGILPDEVHKKRPENVWLHSPVRESPHSMRSHFAIPSRGQTLRFAELLEVQRQLGILQAHRQLGVPDNAVFVLNRIALKFVTRADVQSDGGTIRAQIVATSARGRPRSLSQYFSIESPSGLVAVGSARASLIPQMVYDRVRGLESNASPPGRSATRSVFGYESALHVDSRDPLLSDHPSDHLTAMQAIADVERVALLDLAAARIRTLKLEFYRYAGLLPAPLLRLNISAQGKLDAEITQQGARCAEITGVIDMKNGER</sequence>
<organism evidence="3 4">
    <name type="scientific">Microbacterium foliorum</name>
    <dbReference type="NCBI Taxonomy" id="104336"/>
    <lineage>
        <taxon>Bacteria</taxon>
        <taxon>Bacillati</taxon>
        <taxon>Actinomycetota</taxon>
        <taxon>Actinomycetes</taxon>
        <taxon>Micrococcales</taxon>
        <taxon>Microbacteriaceae</taxon>
        <taxon>Microbacterium</taxon>
    </lineage>
</organism>
<reference evidence="3 4" key="1">
    <citation type="submission" date="2015-02" db="EMBL/GenBank/DDBJ databases">
        <title>Draft genome sequences of ten Microbacterium spp. with emphasis on heavy metal contaminated environments.</title>
        <authorList>
            <person name="Corretto E."/>
        </authorList>
    </citation>
    <scope>NUCLEOTIDE SEQUENCE [LARGE SCALE GENOMIC DNA]</scope>
    <source>
        <strain evidence="3 4">DSM 12966</strain>
    </source>
</reference>
<dbReference type="PATRIC" id="fig|104336.4.peg.1073"/>
<dbReference type="KEGG" id="mfol:DXT68_04035"/>
<evidence type="ECO:0000313" key="4">
    <source>
        <dbReference type="Proteomes" id="UP000033572"/>
    </source>
</evidence>
<gene>
    <name evidence="3" type="ORF">RN50_01048</name>
</gene>
<dbReference type="EMBL" id="JYIU01000035">
    <property type="protein sequence ID" value="KJL23708.1"/>
    <property type="molecule type" value="Genomic_DNA"/>
</dbReference>
<proteinExistence type="predicted"/>
<keyword evidence="4" id="KW-1185">Reference proteome</keyword>
<feature type="region of interest" description="Disordered" evidence="1">
    <location>
        <begin position="1"/>
        <end position="27"/>
    </location>
</feature>
<feature type="domain" description="A-factor biosynthesis hotdog" evidence="2">
    <location>
        <begin position="33"/>
        <end position="154"/>
    </location>
</feature>
<dbReference type="InterPro" id="IPR005509">
    <property type="entry name" value="AfsA_hotdog_dom"/>
</dbReference>
<evidence type="ECO:0000256" key="1">
    <source>
        <dbReference type="SAM" id="MobiDB-lite"/>
    </source>
</evidence>
<dbReference type="Pfam" id="PF03756">
    <property type="entry name" value="AfsA"/>
    <property type="match status" value="1"/>
</dbReference>
<evidence type="ECO:0000313" key="3">
    <source>
        <dbReference type="EMBL" id="KJL23708.1"/>
    </source>
</evidence>
<name>A0A0F0KS73_9MICO</name>
<protein>
    <submittedName>
        <fullName evidence="3">A-factor biosynthesis hotdog domain protein</fullName>
    </submittedName>
</protein>
<dbReference type="Proteomes" id="UP000033572">
    <property type="component" value="Unassembled WGS sequence"/>
</dbReference>
<dbReference type="AlphaFoldDB" id="A0A0F0KS73"/>
<comment type="caution">
    <text evidence="3">The sequence shown here is derived from an EMBL/GenBank/DDBJ whole genome shotgun (WGS) entry which is preliminary data.</text>
</comment>
<accession>A0A0F0KS73</accession>
<evidence type="ECO:0000259" key="2">
    <source>
        <dbReference type="Pfam" id="PF03756"/>
    </source>
</evidence>